<evidence type="ECO:0000313" key="3">
    <source>
        <dbReference type="Proteomes" id="UP001642484"/>
    </source>
</evidence>
<feature type="compositionally biased region" description="Basic and acidic residues" evidence="1">
    <location>
        <begin position="244"/>
        <end position="259"/>
    </location>
</feature>
<organism evidence="2 3">
    <name type="scientific">Durusdinium trenchii</name>
    <dbReference type="NCBI Taxonomy" id="1381693"/>
    <lineage>
        <taxon>Eukaryota</taxon>
        <taxon>Sar</taxon>
        <taxon>Alveolata</taxon>
        <taxon>Dinophyceae</taxon>
        <taxon>Suessiales</taxon>
        <taxon>Symbiodiniaceae</taxon>
        <taxon>Durusdinium</taxon>
    </lineage>
</organism>
<protein>
    <submittedName>
        <fullName evidence="2">Uncharacterized protein</fullName>
    </submittedName>
</protein>
<feature type="region of interest" description="Disordered" evidence="1">
    <location>
        <begin position="244"/>
        <end position="274"/>
    </location>
</feature>
<gene>
    <name evidence="2" type="ORF">CCMP2556_LOCUS1371</name>
</gene>
<keyword evidence="3" id="KW-1185">Reference proteome</keyword>
<reference evidence="2 3" key="1">
    <citation type="submission" date="2024-02" db="EMBL/GenBank/DDBJ databases">
        <authorList>
            <person name="Chen Y."/>
            <person name="Shah S."/>
            <person name="Dougan E. K."/>
            <person name="Thang M."/>
            <person name="Chan C."/>
        </authorList>
    </citation>
    <scope>NUCLEOTIDE SEQUENCE [LARGE SCALE GENOMIC DNA]</scope>
</reference>
<sequence>MLMDTSLALYVLQLLKSREGAAVFCVSPKVGHEAPFCNGEEGEDCEEAFDAATFANRFRYGEFGDAVVFTEARRSAVLSKKPRILKWSMTKTGKNSKTPLLVVHYISEMYGQRRPFEDQVPLWSLRQMVDFSHALGSTGTRRTRSSASVPSADAVSARCPPLWWSLALWAFAEFARGSSGKGKGAKWPPESPAEPVSIPGDFPKLLYTVLHGGAQGQSERQADGISADGSPLVVWEDLRVEGERSGFPKELPGTEEKRHPTGRKLPAPSTPAFAGLLGNAQERIGKEEGKEPLPSFAKDALSVFSDLSI</sequence>
<dbReference type="Proteomes" id="UP001642484">
    <property type="component" value="Unassembled WGS sequence"/>
</dbReference>
<dbReference type="EMBL" id="CAXAMN010000448">
    <property type="protein sequence ID" value="CAK8988718.1"/>
    <property type="molecule type" value="Genomic_DNA"/>
</dbReference>
<accession>A0ABP0HG29</accession>
<proteinExistence type="predicted"/>
<evidence type="ECO:0000256" key="1">
    <source>
        <dbReference type="SAM" id="MobiDB-lite"/>
    </source>
</evidence>
<comment type="caution">
    <text evidence="2">The sequence shown here is derived from an EMBL/GenBank/DDBJ whole genome shotgun (WGS) entry which is preliminary data.</text>
</comment>
<name>A0ABP0HG29_9DINO</name>
<evidence type="ECO:0000313" key="2">
    <source>
        <dbReference type="EMBL" id="CAK8988718.1"/>
    </source>
</evidence>